<protein>
    <submittedName>
        <fullName evidence="2">Holin</fullName>
    </submittedName>
</protein>
<keyword evidence="1" id="KW-0812">Transmembrane</keyword>
<proteinExistence type="predicted"/>
<gene>
    <name evidence="2" type="primary">16</name>
    <name evidence="2" type="ORF">SEA_VINCENZO_16</name>
</gene>
<name>A0A0F6WDV3_9CAUD</name>
<dbReference type="GeneID" id="26637319"/>
<feature type="transmembrane region" description="Helical" evidence="1">
    <location>
        <begin position="25"/>
        <end position="44"/>
    </location>
</feature>
<dbReference type="Proteomes" id="UP000203101">
    <property type="component" value="Segment"/>
</dbReference>
<dbReference type="OrthoDB" id="17387at10239"/>
<feature type="transmembrane region" description="Helical" evidence="1">
    <location>
        <begin position="50"/>
        <end position="67"/>
    </location>
</feature>
<evidence type="ECO:0000256" key="1">
    <source>
        <dbReference type="SAM" id="Phobius"/>
    </source>
</evidence>
<keyword evidence="1" id="KW-0472">Membrane</keyword>
<sequence>MTGHQTATSVRAWLQARIPASWREAWYRIASGLVMFLFAFGLLTADAVTLWLQLAVATVTLLFALLYTTSPVRIALYAIVAPVGAVLLFYGVVDDVRWALISAAVAQVFGITTAAAKTVTVDTGGAGIGPTRQ</sequence>
<accession>A0A0F6WDV3</accession>
<dbReference type="InterPro" id="IPR056390">
    <property type="entry name" value="Holin_phage"/>
</dbReference>
<keyword evidence="3" id="KW-1185">Reference proteome</keyword>
<evidence type="ECO:0000313" key="3">
    <source>
        <dbReference type="Proteomes" id="UP000203101"/>
    </source>
</evidence>
<dbReference type="Pfam" id="PF23809">
    <property type="entry name" value="Phage_holin_9"/>
    <property type="match status" value="1"/>
</dbReference>
<keyword evidence="1" id="KW-1133">Transmembrane helix</keyword>
<dbReference type="KEGG" id="vg:26637319"/>
<evidence type="ECO:0000313" key="2">
    <source>
        <dbReference type="EMBL" id="AKF14278.1"/>
    </source>
</evidence>
<organism evidence="2 3">
    <name type="scientific">Mycobacterium phage Vincenzo</name>
    <dbReference type="NCBI Taxonomy" id="1647301"/>
    <lineage>
        <taxon>Viruses</taxon>
        <taxon>Duplodnaviria</taxon>
        <taxon>Heunggongvirae</taxon>
        <taxon>Uroviricota</taxon>
        <taxon>Caudoviricetes</taxon>
        <taxon>Bclasvirinae</taxon>
        <taxon>Coopervirus</taxon>
        <taxon>Coopervirus vincenzo</taxon>
    </lineage>
</organism>
<reference evidence="2 3" key="1">
    <citation type="journal article" date="2015" name="Genome Announc.">
        <title>Genome Sequences of Mycobacteriophages AlanGrant, Baee, Corofin, OrangeOswald, and Vincenzo, New Members of Cluster B.</title>
        <authorList>
            <person name="Pope W.H."/>
            <person name="Carbonara M.E."/>
            <person name="Cioffi H.M."/>
            <person name="Cruz T."/>
            <person name="Dang B.Q."/>
            <person name="Doyle A.N."/>
            <person name="Fan O.H."/>
            <person name="Gallagher M."/>
            <person name="Gentile G.M."/>
            <person name="German B.A."/>
            <person name="Farrell M.E."/>
            <person name="Gerwig M."/>
            <person name="Hunter K.L."/>
            <person name="Lefever V.E."/>
            <person name="Marfisi N.A."/>
            <person name="McDonnell J.E."/>
            <person name="Monga J.K."/>
            <person name="Quiroz K.G."/>
            <person name="Pong A.C."/>
            <person name="Rimple P.A."/>
            <person name="Situ M."/>
            <person name="Sohnen P.C."/>
            <person name="Stockinger A.N."/>
            <person name="Thompson P.K."/>
            <person name="Torchio N.M."/>
            <person name="Toner C.L."/>
            <person name="Ulbrich M.C."/>
            <person name="Vohra N.I."/>
            <person name="Zakir A."/>
            <person name="Adkins N.L."/>
            <person name="Brown B.R."/>
            <person name="Churilla B.M."/>
            <person name="Kramer Z.J."/>
            <person name="Lapin J.S."/>
            <person name="Montgomery M.T."/>
            <person name="Prout A.K."/>
            <person name="Grubb S.R."/>
            <person name="Warner M.H."/>
            <person name="Bowman C.A."/>
            <person name="Russell D.A."/>
            <person name="Hatfull G.F."/>
        </authorList>
    </citation>
    <scope>NUCLEOTIDE SEQUENCE [LARGE SCALE GENOMIC DNA]</scope>
</reference>
<dbReference type="RefSeq" id="YP_009210872.1">
    <property type="nucleotide sequence ID" value="NC_028934.1"/>
</dbReference>
<dbReference type="EMBL" id="KR080194">
    <property type="protein sequence ID" value="AKF14278.1"/>
    <property type="molecule type" value="Genomic_DNA"/>
</dbReference>
<feature type="transmembrane region" description="Helical" evidence="1">
    <location>
        <begin position="74"/>
        <end position="92"/>
    </location>
</feature>